<evidence type="ECO:0000256" key="1">
    <source>
        <dbReference type="SAM" id="Phobius"/>
    </source>
</evidence>
<gene>
    <name evidence="3" type="ORF">U14_04061</name>
</gene>
<dbReference type="SUPFAM" id="SSF53448">
    <property type="entry name" value="Nucleotide-diphospho-sugar transferases"/>
    <property type="match status" value="1"/>
</dbReference>
<sequence length="376" mass="43013">MKRGKIEQPTTKPLVSLVMPAYNEENIIVQNLSELCLYMESLADRYRWELIVVNDGSTDRTGELADEFAQGKKNVCILHHAYNFRLGQSLRYAFNQCRGDYVVTLDADLSYAPEHIEKMLTALRETRAKIVIASPYMPGGKVSNVPWDRALMSRWANRFLSLTATKDRLVGKIHTLTGMVRAYDRKFLSTLSLKAMDMDIHPEILYKAMILRARIVEIPAHLCWRSGKAVGEGHRKSSMRILRAIIASVLSGFMFRPFMFFIFSGLFILMLSLYPIVWTFIHTFNFYRVTPAGERIDYRLSEAIAQAFHMSPNAFIVGGIALIVAIQLISLGVLALQKKKYFEELFYLNSSIYRCIRAREDDGCFDCAEEESNEPN</sequence>
<dbReference type="InterPro" id="IPR050256">
    <property type="entry name" value="Glycosyltransferase_2"/>
</dbReference>
<feature type="domain" description="Glycosyltransferase 2-like" evidence="2">
    <location>
        <begin position="16"/>
        <end position="189"/>
    </location>
</feature>
<dbReference type="Gene3D" id="3.90.550.10">
    <property type="entry name" value="Spore Coat Polysaccharide Biosynthesis Protein SpsA, Chain A"/>
    <property type="match status" value="1"/>
</dbReference>
<proteinExistence type="predicted"/>
<dbReference type="Pfam" id="PF00535">
    <property type="entry name" value="Glycos_transf_2"/>
    <property type="match status" value="1"/>
</dbReference>
<feature type="transmembrane region" description="Helical" evidence="1">
    <location>
        <begin position="314"/>
        <end position="336"/>
    </location>
</feature>
<keyword evidence="1" id="KW-1133">Transmembrane helix</keyword>
<evidence type="ECO:0000313" key="4">
    <source>
        <dbReference type="Proteomes" id="UP000030700"/>
    </source>
</evidence>
<accession>A0A0S6W3D1</accession>
<keyword evidence="1" id="KW-0812">Transmembrane</keyword>
<evidence type="ECO:0000313" key="3">
    <source>
        <dbReference type="EMBL" id="GAK52804.1"/>
    </source>
</evidence>
<dbReference type="STRING" id="1499966.U14_04061"/>
<organism evidence="3">
    <name type="scientific">Candidatus Moduliflexus flocculans</name>
    <dbReference type="NCBI Taxonomy" id="1499966"/>
    <lineage>
        <taxon>Bacteria</taxon>
        <taxon>Candidatus Moduliflexota</taxon>
        <taxon>Candidatus Moduliflexia</taxon>
        <taxon>Candidatus Moduliflexales</taxon>
        <taxon>Candidatus Moduliflexaceae</taxon>
    </lineage>
</organism>
<keyword evidence="1" id="KW-0472">Membrane</keyword>
<dbReference type="HOGENOM" id="CLU_033536_0_1_0"/>
<keyword evidence="4" id="KW-1185">Reference proteome</keyword>
<dbReference type="PANTHER" id="PTHR48090">
    <property type="entry name" value="UNDECAPRENYL-PHOSPHATE 4-DEOXY-4-FORMAMIDO-L-ARABINOSE TRANSFERASE-RELATED"/>
    <property type="match status" value="1"/>
</dbReference>
<protein>
    <submittedName>
        <fullName evidence="3">Glycosyl transferase family 2</fullName>
    </submittedName>
</protein>
<keyword evidence="3" id="KW-0808">Transferase</keyword>
<dbReference type="GO" id="GO:0016740">
    <property type="term" value="F:transferase activity"/>
    <property type="evidence" value="ECO:0007669"/>
    <property type="project" value="UniProtKB-KW"/>
</dbReference>
<dbReference type="InterPro" id="IPR001173">
    <property type="entry name" value="Glyco_trans_2-like"/>
</dbReference>
<dbReference type="AlphaFoldDB" id="A0A0S6W3D1"/>
<dbReference type="CDD" id="cd04179">
    <property type="entry name" value="DPM_DPG-synthase_like"/>
    <property type="match status" value="1"/>
</dbReference>
<name>A0A0S6W3D1_9BACT</name>
<evidence type="ECO:0000259" key="2">
    <source>
        <dbReference type="Pfam" id="PF00535"/>
    </source>
</evidence>
<dbReference type="Proteomes" id="UP000030700">
    <property type="component" value="Unassembled WGS sequence"/>
</dbReference>
<dbReference type="EMBL" id="DF820459">
    <property type="protein sequence ID" value="GAK52804.1"/>
    <property type="molecule type" value="Genomic_DNA"/>
</dbReference>
<feature type="transmembrane region" description="Helical" evidence="1">
    <location>
        <begin position="258"/>
        <end position="281"/>
    </location>
</feature>
<dbReference type="InterPro" id="IPR029044">
    <property type="entry name" value="Nucleotide-diphossugar_trans"/>
</dbReference>
<reference evidence="3" key="1">
    <citation type="journal article" date="2015" name="PeerJ">
        <title>First genomic representation of candidate bacterial phylum KSB3 points to enhanced environmental sensing as a trigger of wastewater bulking.</title>
        <authorList>
            <person name="Sekiguchi Y."/>
            <person name="Ohashi A."/>
            <person name="Parks D.H."/>
            <person name="Yamauchi T."/>
            <person name="Tyson G.W."/>
            <person name="Hugenholtz P."/>
        </authorList>
    </citation>
    <scope>NUCLEOTIDE SEQUENCE [LARGE SCALE GENOMIC DNA]</scope>
</reference>